<protein>
    <recommendedName>
        <fullName evidence="3">Cytokinin riboside 5'-monophosphate phosphoribohydrolase</fullName>
        <ecNumber evidence="3">3.2.2.n1</ecNumber>
    </recommendedName>
</protein>
<comment type="caution">
    <text evidence="4">The sequence shown here is derived from an EMBL/GenBank/DDBJ whole genome shotgun (WGS) entry which is preliminary data.</text>
</comment>
<keyword evidence="5" id="KW-1185">Reference proteome</keyword>
<dbReference type="InterPro" id="IPR031100">
    <property type="entry name" value="LOG_fam"/>
</dbReference>
<reference evidence="4 5" key="1">
    <citation type="submission" date="2014-06" db="EMBL/GenBank/DDBJ databases">
        <title>Whole Genome Sequences of Three Symbiotic Endozoicomonas Bacteria.</title>
        <authorList>
            <person name="Neave M.J."/>
            <person name="Apprill A."/>
            <person name="Voolstra C.R."/>
        </authorList>
    </citation>
    <scope>NUCLEOTIDE SEQUENCE [LARGE SCALE GENOMIC DNA]</scope>
    <source>
        <strain evidence="4 5">DSM 25634</strain>
    </source>
</reference>
<dbReference type="GO" id="GO:0005829">
    <property type="term" value="C:cytosol"/>
    <property type="evidence" value="ECO:0007669"/>
    <property type="project" value="TreeGrafter"/>
</dbReference>
<dbReference type="Gene3D" id="3.40.50.450">
    <property type="match status" value="1"/>
</dbReference>
<dbReference type="PANTHER" id="PTHR31223:SF70">
    <property type="entry name" value="LOG FAMILY PROTEIN YJL055W"/>
    <property type="match status" value="1"/>
</dbReference>
<dbReference type="EC" id="3.2.2.n1" evidence="3"/>
<dbReference type="Proteomes" id="UP000028073">
    <property type="component" value="Unassembled WGS sequence"/>
</dbReference>
<comment type="catalytic activity">
    <reaction evidence="1">
        <text>AMP + H2O = D-ribose 5-phosphate + adenine</text>
        <dbReference type="Rhea" id="RHEA:20129"/>
        <dbReference type="ChEBI" id="CHEBI:15377"/>
        <dbReference type="ChEBI" id="CHEBI:16708"/>
        <dbReference type="ChEBI" id="CHEBI:78346"/>
        <dbReference type="ChEBI" id="CHEBI:456215"/>
        <dbReference type="EC" id="3.2.2.4"/>
    </reaction>
</comment>
<keyword evidence="3" id="KW-0203">Cytokinin biosynthesis</keyword>
<organism evidence="4 5">
    <name type="scientific">Endozoicomonas numazuensis</name>
    <dbReference type="NCBI Taxonomy" id="1137799"/>
    <lineage>
        <taxon>Bacteria</taxon>
        <taxon>Pseudomonadati</taxon>
        <taxon>Pseudomonadota</taxon>
        <taxon>Gammaproteobacteria</taxon>
        <taxon>Oceanospirillales</taxon>
        <taxon>Endozoicomonadaceae</taxon>
        <taxon>Endozoicomonas</taxon>
    </lineage>
</organism>
<gene>
    <name evidence="4" type="ORF">GZ78_05430</name>
</gene>
<dbReference type="OrthoDB" id="9801098at2"/>
<dbReference type="STRING" id="1137799.GZ78_05430"/>
<evidence type="ECO:0000256" key="2">
    <source>
        <dbReference type="ARBA" id="ARBA00006763"/>
    </source>
</evidence>
<evidence type="ECO:0000256" key="1">
    <source>
        <dbReference type="ARBA" id="ARBA00000274"/>
    </source>
</evidence>
<dbReference type="eggNOG" id="COG1611">
    <property type="taxonomic scope" value="Bacteria"/>
</dbReference>
<proteinExistence type="inferred from homology"/>
<name>A0A081NLS4_9GAMM</name>
<comment type="similarity">
    <text evidence="2 3">Belongs to the LOG family.</text>
</comment>
<dbReference type="NCBIfam" id="TIGR00730">
    <property type="entry name" value="Rossman fold protein, TIGR00730 family"/>
    <property type="match status" value="1"/>
</dbReference>
<keyword evidence="3" id="KW-0378">Hydrolase</keyword>
<evidence type="ECO:0000313" key="5">
    <source>
        <dbReference type="Proteomes" id="UP000028073"/>
    </source>
</evidence>
<dbReference type="AlphaFoldDB" id="A0A081NLS4"/>
<dbReference type="InterPro" id="IPR005269">
    <property type="entry name" value="LOG"/>
</dbReference>
<dbReference type="PANTHER" id="PTHR31223">
    <property type="entry name" value="LOG FAMILY PROTEIN YJL055W"/>
    <property type="match status" value="1"/>
</dbReference>
<sequence length="185" mass="20609">MKTITVFCGSRSGVHDDYLNDALRVTEALVRQRITLVYGGGNIGLMGAIANRAIELGGKVIGVIPEILFEKELAHHELTELHQVSHMLERKNKLTELADGFIVLPGGIGTLDELSEEMALNHIGYQNKPIALLNTRNYYHHLMTFLTHTSSEGFMSAQLLDQLIIDSHPETLVDKMIQKSLPDQH</sequence>
<dbReference type="GO" id="GO:0008714">
    <property type="term" value="F:AMP nucleosidase activity"/>
    <property type="evidence" value="ECO:0007669"/>
    <property type="project" value="UniProtKB-EC"/>
</dbReference>
<dbReference type="RefSeq" id="WP_034834194.1">
    <property type="nucleotide sequence ID" value="NZ_JOKH01000001.1"/>
</dbReference>
<dbReference type="SUPFAM" id="SSF102405">
    <property type="entry name" value="MCP/YpsA-like"/>
    <property type="match status" value="1"/>
</dbReference>
<evidence type="ECO:0000313" key="4">
    <source>
        <dbReference type="EMBL" id="KEQ19397.1"/>
    </source>
</evidence>
<dbReference type="GO" id="GO:0009691">
    <property type="term" value="P:cytokinin biosynthetic process"/>
    <property type="evidence" value="ECO:0007669"/>
    <property type="project" value="UniProtKB-UniRule"/>
</dbReference>
<accession>A0A081NLS4</accession>
<evidence type="ECO:0000256" key="3">
    <source>
        <dbReference type="RuleBase" id="RU363015"/>
    </source>
</evidence>
<dbReference type="EMBL" id="JOKH01000001">
    <property type="protein sequence ID" value="KEQ19397.1"/>
    <property type="molecule type" value="Genomic_DNA"/>
</dbReference>
<dbReference type="Pfam" id="PF03641">
    <property type="entry name" value="Lysine_decarbox"/>
    <property type="match status" value="1"/>
</dbReference>